<gene>
    <name evidence="1" type="ORF">LOX96_12230</name>
</gene>
<proteinExistence type="predicted"/>
<protein>
    <submittedName>
        <fullName evidence="1">Uncharacterized protein</fullName>
    </submittedName>
</protein>
<comment type="caution">
    <text evidence="1">The sequence shown here is derived from an EMBL/GenBank/DDBJ whole genome shotgun (WGS) entry which is preliminary data.</text>
</comment>
<evidence type="ECO:0000313" key="1">
    <source>
        <dbReference type="EMBL" id="MCL9684864.1"/>
    </source>
</evidence>
<dbReference type="Proteomes" id="UP001139721">
    <property type="component" value="Unassembled WGS sequence"/>
</dbReference>
<evidence type="ECO:0000313" key="2">
    <source>
        <dbReference type="Proteomes" id="UP001139721"/>
    </source>
</evidence>
<organism evidence="1 2">
    <name type="scientific">Legionella maioricensis</name>
    <dbReference type="NCBI Taxonomy" id="2896528"/>
    <lineage>
        <taxon>Bacteria</taxon>
        <taxon>Pseudomonadati</taxon>
        <taxon>Pseudomonadota</taxon>
        <taxon>Gammaproteobacteria</taxon>
        <taxon>Legionellales</taxon>
        <taxon>Legionellaceae</taxon>
        <taxon>Legionella</taxon>
    </lineage>
</organism>
<dbReference type="RefSeq" id="WP_250424409.1">
    <property type="nucleotide sequence ID" value="NZ_JAJKBJ010000015.1"/>
</dbReference>
<keyword evidence="2" id="KW-1185">Reference proteome</keyword>
<dbReference type="AlphaFoldDB" id="A0A9X2D1N7"/>
<dbReference type="EMBL" id="JAJKBJ010000015">
    <property type="protein sequence ID" value="MCL9684864.1"/>
    <property type="molecule type" value="Genomic_DNA"/>
</dbReference>
<sequence>MSITKSSTLFFEKMEHTYKNAVFSVKQLIEQGELTQTSYLEVNFVLKLIAKLQLGFGKNSIVTAEILEEMLQGAYLKFEDNGSLYNELIAIFHLNLRKRSSSHASCVQQYSFSGPVVKEILFGVSENKTGTNTTWVQFEKHNTNTPINLILHLFDYVMHQWTGKNIGPYGSSNYTESNPLIVNTV</sequence>
<name>A0A9X2D1N7_9GAMM</name>
<reference evidence="1" key="1">
    <citation type="submission" date="2021-11" db="EMBL/GenBank/DDBJ databases">
        <title>Legionella maioricencis sp. nov., a new species isolated from hot water samples in Mallorca.</title>
        <authorList>
            <person name="Crespi S."/>
            <person name="Drasar V."/>
            <person name="Salva-Serra F."/>
            <person name="Jaen-Luchoro D."/>
            <person name="Pineiro-Iglesias B."/>
            <person name="Aliaga F."/>
            <person name="Fernandez-Juarez V."/>
            <person name="Coll G."/>
            <person name="Moore E.R.B."/>
            <person name="Bennasar-Figueras A."/>
        </authorList>
    </citation>
    <scope>NUCLEOTIDE SEQUENCE</scope>
    <source>
        <strain evidence="1">HCPI-6</strain>
    </source>
</reference>
<accession>A0A9X2D1N7</accession>